<reference evidence="1 2" key="1">
    <citation type="submission" date="2011-06" db="EMBL/GenBank/DDBJ databases">
        <authorList>
            <person name="Harkins D.M."/>
            <person name="Madupu R."/>
            <person name="Durkin A.S."/>
            <person name="Torralba M."/>
            <person name="Methe B."/>
            <person name="Sutton G.G."/>
            <person name="Nelson K.E."/>
        </authorList>
    </citation>
    <scope>NUCLEOTIDE SEQUENCE [LARGE SCALE GENOMIC DNA]</scope>
    <source>
        <strain evidence="1 2">SK1060</strain>
    </source>
</reference>
<name>F9P7P1_STRCV</name>
<organism evidence="1 2">
    <name type="scientific">Streptococcus constellatus subsp. pharyngis SK1060 = CCUG 46377</name>
    <dbReference type="NCBI Taxonomy" id="1035184"/>
    <lineage>
        <taxon>Bacteria</taxon>
        <taxon>Bacillati</taxon>
        <taxon>Bacillota</taxon>
        <taxon>Bacilli</taxon>
        <taxon>Lactobacillales</taxon>
        <taxon>Streptococcaceae</taxon>
        <taxon>Streptococcus</taxon>
        <taxon>Streptococcus anginosus group</taxon>
    </lineage>
</organism>
<dbReference type="Proteomes" id="UP000003287">
    <property type="component" value="Unassembled WGS sequence"/>
</dbReference>
<dbReference type="EMBL" id="AFUP01000004">
    <property type="protein sequence ID" value="EGV08329.1"/>
    <property type="molecule type" value="Genomic_DNA"/>
</dbReference>
<dbReference type="AlphaFoldDB" id="F9P7P1"/>
<gene>
    <name evidence="1" type="ORF">HMPREF1042_1904</name>
</gene>
<protein>
    <submittedName>
        <fullName evidence="1">Uncharacterized protein</fullName>
    </submittedName>
</protein>
<evidence type="ECO:0000313" key="2">
    <source>
        <dbReference type="Proteomes" id="UP000003287"/>
    </source>
</evidence>
<proteinExistence type="predicted"/>
<evidence type="ECO:0000313" key="1">
    <source>
        <dbReference type="EMBL" id="EGV08329.1"/>
    </source>
</evidence>
<sequence length="53" mass="6338">MKCLEIAYEKTNFTSLCLPDDCLLKGNWSIFKPKQTEYRTKFFPDKLRNEADF</sequence>
<accession>F9P7P1</accession>